<comment type="caution">
    <text evidence="2">The sequence shown here is derived from an EMBL/GenBank/DDBJ whole genome shotgun (WGS) entry which is preliminary data.</text>
</comment>
<evidence type="ECO:0000313" key="2">
    <source>
        <dbReference type="EMBL" id="KAF1804101.1"/>
    </source>
</evidence>
<dbReference type="EMBL" id="JAAECE010000003">
    <property type="protein sequence ID" value="KAF1804101.1"/>
    <property type="molecule type" value="Genomic_DNA"/>
</dbReference>
<feature type="chain" id="PRO_5034880976" evidence="1">
    <location>
        <begin position="41"/>
        <end position="107"/>
    </location>
</feature>
<reference evidence="2 3" key="1">
    <citation type="submission" date="2019-09" db="EMBL/GenBank/DDBJ databases">
        <authorList>
            <consortium name="DOE Joint Genome Institute"/>
            <person name="Mondo S.J."/>
            <person name="Navarro-Mendoza M.I."/>
            <person name="Perez-Arques C."/>
            <person name="Panchal S."/>
            <person name="Nicolas F.E."/>
            <person name="Ganguly P."/>
            <person name="Pangilinan J."/>
            <person name="Grigoriev I."/>
            <person name="Heitman J."/>
            <person name="Sanya K."/>
            <person name="Garre V."/>
        </authorList>
    </citation>
    <scope>NUCLEOTIDE SEQUENCE [LARGE SCALE GENOMIC DNA]</scope>
    <source>
        <strain evidence="2 3">MU402</strain>
    </source>
</reference>
<name>A0A8H4BMJ9_MUCCL</name>
<accession>A0A8H4BMJ9</accession>
<feature type="signal peptide" evidence="1">
    <location>
        <begin position="1"/>
        <end position="40"/>
    </location>
</feature>
<organism evidence="2 3">
    <name type="scientific">Mucor circinelloides f. lusitanicus</name>
    <name type="common">Mucor racemosus var. lusitanicus</name>
    <dbReference type="NCBI Taxonomy" id="29924"/>
    <lineage>
        <taxon>Eukaryota</taxon>
        <taxon>Fungi</taxon>
        <taxon>Fungi incertae sedis</taxon>
        <taxon>Mucoromycota</taxon>
        <taxon>Mucoromycotina</taxon>
        <taxon>Mucoromycetes</taxon>
        <taxon>Mucorales</taxon>
        <taxon>Mucorineae</taxon>
        <taxon>Mucoraceae</taxon>
        <taxon>Mucor</taxon>
    </lineage>
</organism>
<dbReference type="Proteomes" id="UP000469890">
    <property type="component" value="Unassembled WGS sequence"/>
</dbReference>
<dbReference type="AlphaFoldDB" id="A0A8H4BMJ9"/>
<protein>
    <submittedName>
        <fullName evidence="2">Uncharacterized protein</fullName>
    </submittedName>
</protein>
<evidence type="ECO:0000313" key="3">
    <source>
        <dbReference type="Proteomes" id="UP000469890"/>
    </source>
</evidence>
<evidence type="ECO:0000256" key="1">
    <source>
        <dbReference type="SAM" id="SignalP"/>
    </source>
</evidence>
<sequence length="107" mass="12100">MFLQTSISLLFSFFFCQHPPNNMRISMTLCLLVFISCCLAAKEKLSDNKTDVYTSQQTNYEFQDKLVLVKRQHDTRRLDAASSSTAPISTDPILALVIFVALSSILF</sequence>
<keyword evidence="1" id="KW-0732">Signal</keyword>
<gene>
    <name evidence="2" type="ORF">FB192DRAFT_1457232</name>
</gene>
<proteinExistence type="predicted"/>